<feature type="domain" description="Bacterial bifunctional deaminase-reductase C-terminal" evidence="4">
    <location>
        <begin position="26"/>
        <end position="212"/>
    </location>
</feature>
<proteinExistence type="predicted"/>
<evidence type="ECO:0000313" key="6">
    <source>
        <dbReference type="Proteomes" id="UP000462055"/>
    </source>
</evidence>
<dbReference type="Pfam" id="PF01872">
    <property type="entry name" value="RibD_C"/>
    <property type="match status" value="1"/>
</dbReference>
<protein>
    <submittedName>
        <fullName evidence="5">Pyrimidine reductase family protein</fullName>
    </submittedName>
</protein>
<sequence length="240" mass="25476">MRTLTPSSDPVDLAERYAYPPGGGTWLRANMVAGLDGAAQRDERSGGLGNPADQELFLLLRGLADAVIVGARTVRAEGYGPVKPRESWGAVRDGRPPVPPLAVVSRTLDLDFDAPLFTEAAVPTIVLTTATADPARLRLAKERADVIVAGEGALDFAVAVRKLAARGFRRLLCEGGPGVLAQITAAGLLDELCLTLSPMLLAGHPARILNGPPLPVPAEFRLGHALEEDGFLFLRYTRSR</sequence>
<dbReference type="InterPro" id="IPR024072">
    <property type="entry name" value="DHFR-like_dom_sf"/>
</dbReference>
<comment type="caution">
    <text evidence="5">The sequence shown here is derived from an EMBL/GenBank/DDBJ whole genome shotgun (WGS) entry which is preliminary data.</text>
</comment>
<dbReference type="GO" id="GO:0008703">
    <property type="term" value="F:5-amino-6-(5-phosphoribosylamino)uracil reductase activity"/>
    <property type="evidence" value="ECO:0007669"/>
    <property type="project" value="InterPro"/>
</dbReference>
<evidence type="ECO:0000313" key="5">
    <source>
        <dbReference type="EMBL" id="MWA03387.1"/>
    </source>
</evidence>
<dbReference type="SUPFAM" id="SSF53597">
    <property type="entry name" value="Dihydrofolate reductase-like"/>
    <property type="match status" value="1"/>
</dbReference>
<reference evidence="5" key="1">
    <citation type="submission" date="2019-12" db="EMBL/GenBank/DDBJ databases">
        <title>Actinomadura physcomitrii sp. nov., a novel actinomycete isolated from moss [Physcomitrium sphaericum (Ludw) Fuernr].</title>
        <authorList>
            <person name="Zhuang X."/>
        </authorList>
    </citation>
    <scope>NUCLEOTIDE SEQUENCE [LARGE SCALE GENOMIC DNA]</scope>
    <source>
        <strain evidence="5">LD22</strain>
    </source>
</reference>
<dbReference type="InterPro" id="IPR050765">
    <property type="entry name" value="Riboflavin_Biosynth_HTPR"/>
</dbReference>
<evidence type="ECO:0000256" key="2">
    <source>
        <dbReference type="ARBA" id="ARBA00022857"/>
    </source>
</evidence>
<keyword evidence="6" id="KW-1185">Reference proteome</keyword>
<evidence type="ECO:0000259" key="4">
    <source>
        <dbReference type="Pfam" id="PF01872"/>
    </source>
</evidence>
<dbReference type="EMBL" id="WBMS02000019">
    <property type="protein sequence ID" value="MWA03387.1"/>
    <property type="molecule type" value="Genomic_DNA"/>
</dbReference>
<evidence type="ECO:0000256" key="3">
    <source>
        <dbReference type="ARBA" id="ARBA00023002"/>
    </source>
</evidence>
<gene>
    <name evidence="5" type="ORF">F8568_024000</name>
</gene>
<dbReference type="InterPro" id="IPR002734">
    <property type="entry name" value="RibDG_C"/>
</dbReference>
<dbReference type="Gene3D" id="3.40.430.10">
    <property type="entry name" value="Dihydrofolate Reductase, subunit A"/>
    <property type="match status" value="1"/>
</dbReference>
<evidence type="ECO:0000256" key="1">
    <source>
        <dbReference type="ARBA" id="ARBA00005104"/>
    </source>
</evidence>
<accession>A0A6I4MHA2</accession>
<dbReference type="AlphaFoldDB" id="A0A6I4MHA2"/>
<keyword evidence="3" id="KW-0560">Oxidoreductase</keyword>
<comment type="pathway">
    <text evidence="1">Cofactor biosynthesis; riboflavin biosynthesis.</text>
</comment>
<dbReference type="PANTHER" id="PTHR38011">
    <property type="entry name" value="DIHYDROFOLATE REDUCTASE FAMILY PROTEIN (AFU_ORTHOLOGUE AFUA_8G06820)"/>
    <property type="match status" value="1"/>
</dbReference>
<organism evidence="5 6">
    <name type="scientific">Actinomadura physcomitrii</name>
    <dbReference type="NCBI Taxonomy" id="2650748"/>
    <lineage>
        <taxon>Bacteria</taxon>
        <taxon>Bacillati</taxon>
        <taxon>Actinomycetota</taxon>
        <taxon>Actinomycetes</taxon>
        <taxon>Streptosporangiales</taxon>
        <taxon>Thermomonosporaceae</taxon>
        <taxon>Actinomadura</taxon>
    </lineage>
</organism>
<name>A0A6I4MHA2_9ACTN</name>
<keyword evidence="2" id="KW-0521">NADP</keyword>
<dbReference type="NCBIfam" id="NF010663">
    <property type="entry name" value="PRK14059.1-1"/>
    <property type="match status" value="1"/>
</dbReference>
<dbReference type="RefSeq" id="WP_151595931.1">
    <property type="nucleotide sequence ID" value="NZ_WBMS02000019.1"/>
</dbReference>
<dbReference type="GO" id="GO:0009231">
    <property type="term" value="P:riboflavin biosynthetic process"/>
    <property type="evidence" value="ECO:0007669"/>
    <property type="project" value="InterPro"/>
</dbReference>
<dbReference type="Proteomes" id="UP000462055">
    <property type="component" value="Unassembled WGS sequence"/>
</dbReference>
<dbReference type="PANTHER" id="PTHR38011:SF7">
    <property type="entry name" value="2,5-DIAMINO-6-RIBOSYLAMINO-4(3H)-PYRIMIDINONE 5'-PHOSPHATE REDUCTASE"/>
    <property type="match status" value="1"/>
</dbReference>